<organism evidence="2 3">
    <name type="scientific">Goekera deserti</name>
    <dbReference type="NCBI Taxonomy" id="2497753"/>
    <lineage>
        <taxon>Bacteria</taxon>
        <taxon>Bacillati</taxon>
        <taxon>Actinomycetota</taxon>
        <taxon>Actinomycetes</taxon>
        <taxon>Geodermatophilales</taxon>
        <taxon>Geodermatophilaceae</taxon>
        <taxon>Goekera</taxon>
    </lineage>
</organism>
<sequence>MSQPGTDADPVDPLHRDPASSTLFVVGRAGRAATAVFGDRLAAVGLRPHTFAVLLHLSREPTSTSAELARRLEVTPQSMGTLLHGLAGAGWVERTAGARRGQRIDVRLTDAGRAALHRTRPVLEHLSDPALLGLTPAEARTLHTLLDRVVSALGTPVADAGAPAAH</sequence>
<dbReference type="PANTHER" id="PTHR33164:SF43">
    <property type="entry name" value="HTH-TYPE TRANSCRIPTIONAL REPRESSOR YETL"/>
    <property type="match status" value="1"/>
</dbReference>
<evidence type="ECO:0000259" key="1">
    <source>
        <dbReference type="PROSITE" id="PS50995"/>
    </source>
</evidence>
<name>A0A7K3WC27_9ACTN</name>
<feature type="domain" description="HTH marR-type" evidence="1">
    <location>
        <begin position="19"/>
        <end position="151"/>
    </location>
</feature>
<evidence type="ECO:0000313" key="2">
    <source>
        <dbReference type="EMBL" id="NEL54021.1"/>
    </source>
</evidence>
<dbReference type="PROSITE" id="PS50995">
    <property type="entry name" value="HTH_MARR_2"/>
    <property type="match status" value="1"/>
</dbReference>
<comment type="caution">
    <text evidence="2">The sequence shown here is derived from an EMBL/GenBank/DDBJ whole genome shotgun (WGS) entry which is preliminary data.</text>
</comment>
<dbReference type="SMART" id="SM00347">
    <property type="entry name" value="HTH_MARR"/>
    <property type="match status" value="1"/>
</dbReference>
<dbReference type="PANTHER" id="PTHR33164">
    <property type="entry name" value="TRANSCRIPTIONAL REGULATOR, MARR FAMILY"/>
    <property type="match status" value="1"/>
</dbReference>
<reference evidence="2 3" key="1">
    <citation type="submission" date="2020-02" db="EMBL/GenBank/DDBJ databases">
        <title>The whole genome sequence of CPCC 205119.</title>
        <authorList>
            <person name="Jiang Z."/>
        </authorList>
    </citation>
    <scope>NUCLEOTIDE SEQUENCE [LARGE SCALE GENOMIC DNA]</scope>
    <source>
        <strain evidence="2 3">CPCC 205119</strain>
    </source>
</reference>
<dbReference type="GO" id="GO:0003700">
    <property type="term" value="F:DNA-binding transcription factor activity"/>
    <property type="evidence" value="ECO:0007669"/>
    <property type="project" value="InterPro"/>
</dbReference>
<dbReference type="Gene3D" id="1.10.10.10">
    <property type="entry name" value="Winged helix-like DNA-binding domain superfamily/Winged helix DNA-binding domain"/>
    <property type="match status" value="1"/>
</dbReference>
<dbReference type="SUPFAM" id="SSF46785">
    <property type="entry name" value="Winged helix' DNA-binding domain"/>
    <property type="match status" value="1"/>
</dbReference>
<dbReference type="InterPro" id="IPR036390">
    <property type="entry name" value="WH_DNA-bd_sf"/>
</dbReference>
<dbReference type="RefSeq" id="WP_152729897.1">
    <property type="nucleotide sequence ID" value="NZ_JAABOZ010000002.1"/>
</dbReference>
<dbReference type="AlphaFoldDB" id="A0A7K3WC27"/>
<accession>A0A7K3WC27</accession>
<dbReference type="InterPro" id="IPR000835">
    <property type="entry name" value="HTH_MarR-typ"/>
</dbReference>
<dbReference type="Proteomes" id="UP000470470">
    <property type="component" value="Unassembled WGS sequence"/>
</dbReference>
<protein>
    <submittedName>
        <fullName evidence="2">Winged helix-turn-helix transcriptional regulator</fullName>
    </submittedName>
</protein>
<gene>
    <name evidence="2" type="ORF">G1H19_08420</name>
</gene>
<dbReference type="InterPro" id="IPR036388">
    <property type="entry name" value="WH-like_DNA-bd_sf"/>
</dbReference>
<keyword evidence="3" id="KW-1185">Reference proteome</keyword>
<dbReference type="EMBL" id="JAAGWK010000010">
    <property type="protein sequence ID" value="NEL54021.1"/>
    <property type="molecule type" value="Genomic_DNA"/>
</dbReference>
<dbReference type="Pfam" id="PF12802">
    <property type="entry name" value="MarR_2"/>
    <property type="match status" value="1"/>
</dbReference>
<evidence type="ECO:0000313" key="3">
    <source>
        <dbReference type="Proteomes" id="UP000470470"/>
    </source>
</evidence>
<dbReference type="InterPro" id="IPR039422">
    <property type="entry name" value="MarR/SlyA-like"/>
</dbReference>
<proteinExistence type="predicted"/>
<dbReference type="GO" id="GO:0006950">
    <property type="term" value="P:response to stress"/>
    <property type="evidence" value="ECO:0007669"/>
    <property type="project" value="TreeGrafter"/>
</dbReference>